<dbReference type="EMBL" id="FNFP01000004">
    <property type="protein sequence ID" value="SDK87507.1"/>
    <property type="molecule type" value="Genomic_DNA"/>
</dbReference>
<dbReference type="AlphaFoldDB" id="A0A1G9FGP1"/>
<dbReference type="SUPFAM" id="SSF53300">
    <property type="entry name" value="vWA-like"/>
    <property type="match status" value="2"/>
</dbReference>
<keyword evidence="3" id="KW-1185">Reference proteome</keyword>
<dbReference type="Proteomes" id="UP000198718">
    <property type="component" value="Unassembled WGS sequence"/>
</dbReference>
<name>A0A1G9FGP1_9FIRM</name>
<dbReference type="Pfam" id="PF00092">
    <property type="entry name" value="VWA"/>
    <property type="match status" value="1"/>
</dbReference>
<sequence>MDNKEVIIKQIIVITDGQSNVGGNPVEVARKAFKKNIIVNTIGIMNQNQQEEKPLEEIVNIAEAGGGIYEYTYIDELHQTMQSITYKTVNKTIQEAVNKQLKEIIHQDINDMNPAARSKILHYIDTFSEEVALQTCIVMDASGSMAPKILSARHSILDLMESLELRRGNCEIAVVIYPGEGGDYCQLISGFGETVEDFERKIAIIKAKGTTPTAPAIDYAIQLIEGYNRIGLQKEPVELEGAMG</sequence>
<protein>
    <submittedName>
        <fullName evidence="2">Ca-activated chloride channel family protein</fullName>
    </submittedName>
</protein>
<accession>A0A1G9FGP1</accession>
<dbReference type="STRING" id="393762.SAMN05660472_02186"/>
<evidence type="ECO:0000259" key="1">
    <source>
        <dbReference type="PROSITE" id="PS50234"/>
    </source>
</evidence>
<dbReference type="CDD" id="cd00198">
    <property type="entry name" value="vWFA"/>
    <property type="match status" value="1"/>
</dbReference>
<feature type="domain" description="VWFA" evidence="1">
    <location>
        <begin position="1"/>
        <end position="84"/>
    </location>
</feature>
<dbReference type="InterPro" id="IPR036465">
    <property type="entry name" value="vWFA_dom_sf"/>
</dbReference>
<organism evidence="2 3">
    <name type="scientific">Natronincola ferrireducens</name>
    <dbReference type="NCBI Taxonomy" id="393762"/>
    <lineage>
        <taxon>Bacteria</taxon>
        <taxon>Bacillati</taxon>
        <taxon>Bacillota</taxon>
        <taxon>Clostridia</taxon>
        <taxon>Peptostreptococcales</taxon>
        <taxon>Natronincolaceae</taxon>
        <taxon>Natronincola</taxon>
    </lineage>
</organism>
<dbReference type="PROSITE" id="PS50234">
    <property type="entry name" value="VWFA"/>
    <property type="match status" value="1"/>
</dbReference>
<dbReference type="OrthoDB" id="9806395at2"/>
<gene>
    <name evidence="2" type="ORF">SAMN05660472_02186</name>
</gene>
<dbReference type="InterPro" id="IPR002035">
    <property type="entry name" value="VWF_A"/>
</dbReference>
<evidence type="ECO:0000313" key="3">
    <source>
        <dbReference type="Proteomes" id="UP000198718"/>
    </source>
</evidence>
<proteinExistence type="predicted"/>
<dbReference type="Gene3D" id="3.40.50.410">
    <property type="entry name" value="von Willebrand factor, type A domain"/>
    <property type="match status" value="1"/>
</dbReference>
<reference evidence="2 3" key="1">
    <citation type="submission" date="2016-10" db="EMBL/GenBank/DDBJ databases">
        <authorList>
            <person name="de Groot N.N."/>
        </authorList>
    </citation>
    <scope>NUCLEOTIDE SEQUENCE [LARGE SCALE GENOMIC DNA]</scope>
    <source>
        <strain evidence="2 3">DSM 18346</strain>
    </source>
</reference>
<evidence type="ECO:0000313" key="2">
    <source>
        <dbReference type="EMBL" id="SDK87507.1"/>
    </source>
</evidence>